<feature type="repeat" description="RCC1" evidence="3">
    <location>
        <begin position="353"/>
        <end position="407"/>
    </location>
</feature>
<dbReference type="GO" id="GO:0006606">
    <property type="term" value="P:protein import into nucleus"/>
    <property type="evidence" value="ECO:0007669"/>
    <property type="project" value="EnsemblFungi"/>
</dbReference>
<evidence type="ECO:0000256" key="1">
    <source>
        <dbReference type="ARBA" id="ARBA00022658"/>
    </source>
</evidence>
<dbReference type="Pfam" id="PF25390">
    <property type="entry name" value="WD40_RLD"/>
    <property type="match status" value="1"/>
</dbReference>
<gene>
    <name evidence="6" type="ORF">ASCRUDRAFT_54478</name>
</gene>
<dbReference type="PRINTS" id="PR00633">
    <property type="entry name" value="RCCNDNSATION"/>
</dbReference>
<feature type="repeat" description="RCC1" evidence="3">
    <location>
        <begin position="127"/>
        <end position="179"/>
    </location>
</feature>
<feature type="repeat" description="RCC1" evidence="3">
    <location>
        <begin position="180"/>
        <end position="232"/>
    </location>
</feature>
<dbReference type="STRING" id="1344418.A0A1D2VMG4"/>
<dbReference type="SUPFAM" id="SSF50985">
    <property type="entry name" value="RCC1/BLIP-II"/>
    <property type="match status" value="1"/>
</dbReference>
<dbReference type="GeneID" id="30964782"/>
<dbReference type="InterPro" id="IPR009091">
    <property type="entry name" value="RCC1/BLIP-II"/>
</dbReference>
<accession>A0A1D2VMG4</accession>
<dbReference type="InterPro" id="IPR058923">
    <property type="entry name" value="RCC1-like_dom"/>
</dbReference>
<keyword evidence="1" id="KW-0344">Guanine-nucleotide releasing factor</keyword>
<dbReference type="OrthoDB" id="61110at2759"/>
<keyword evidence="2" id="KW-0677">Repeat</keyword>
<feature type="compositionally biased region" description="Basic and acidic residues" evidence="4">
    <location>
        <begin position="63"/>
        <end position="73"/>
    </location>
</feature>
<dbReference type="RefSeq" id="XP_020049113.1">
    <property type="nucleotide sequence ID" value="XM_020191146.1"/>
</dbReference>
<dbReference type="GO" id="GO:0000054">
    <property type="term" value="P:ribosomal subunit export from nucleus"/>
    <property type="evidence" value="ECO:0007669"/>
    <property type="project" value="EnsemblFungi"/>
</dbReference>
<dbReference type="PROSITE" id="PS00626">
    <property type="entry name" value="RCC1_2"/>
    <property type="match status" value="3"/>
</dbReference>
<dbReference type="GO" id="GO:0005085">
    <property type="term" value="F:guanyl-nucleotide exchange factor activity"/>
    <property type="evidence" value="ECO:0007669"/>
    <property type="project" value="EnsemblFungi"/>
</dbReference>
<evidence type="ECO:0000256" key="3">
    <source>
        <dbReference type="PROSITE-ProRule" id="PRU00235"/>
    </source>
</evidence>
<dbReference type="PANTHER" id="PTHR45982:SF1">
    <property type="entry name" value="REGULATOR OF CHROMOSOME CONDENSATION"/>
    <property type="match status" value="1"/>
</dbReference>
<feature type="repeat" description="RCC1" evidence="3">
    <location>
        <begin position="46"/>
        <end position="126"/>
    </location>
</feature>
<dbReference type="GO" id="GO:0005737">
    <property type="term" value="C:cytoplasm"/>
    <property type="evidence" value="ECO:0007669"/>
    <property type="project" value="EnsemblFungi"/>
</dbReference>
<evidence type="ECO:0000259" key="5">
    <source>
        <dbReference type="Pfam" id="PF25390"/>
    </source>
</evidence>
<dbReference type="Proteomes" id="UP000095038">
    <property type="component" value="Unassembled WGS sequence"/>
</dbReference>
<dbReference type="EMBL" id="KV454476">
    <property type="protein sequence ID" value="ODV62806.1"/>
    <property type="molecule type" value="Genomic_DNA"/>
</dbReference>
<dbReference type="FunCoup" id="A0A1D2VMG4">
    <property type="interactions" value="965"/>
</dbReference>
<feature type="region of interest" description="Disordered" evidence="4">
    <location>
        <begin position="60"/>
        <end position="94"/>
    </location>
</feature>
<organism evidence="6 7">
    <name type="scientific">Ascoidea rubescens DSM 1968</name>
    <dbReference type="NCBI Taxonomy" id="1344418"/>
    <lineage>
        <taxon>Eukaryota</taxon>
        <taxon>Fungi</taxon>
        <taxon>Dikarya</taxon>
        <taxon>Ascomycota</taxon>
        <taxon>Saccharomycotina</taxon>
        <taxon>Saccharomycetes</taxon>
        <taxon>Ascoideaceae</taxon>
        <taxon>Ascoidea</taxon>
    </lineage>
</organism>
<dbReference type="Gene3D" id="2.130.10.30">
    <property type="entry name" value="Regulator of chromosome condensation 1/beta-lactamase-inhibitor protein II"/>
    <property type="match status" value="1"/>
</dbReference>
<evidence type="ECO:0000313" key="6">
    <source>
        <dbReference type="EMBL" id="ODV62806.1"/>
    </source>
</evidence>
<feature type="repeat" description="RCC1" evidence="3">
    <location>
        <begin position="233"/>
        <end position="288"/>
    </location>
</feature>
<dbReference type="PROSITE" id="PS00625">
    <property type="entry name" value="RCC1_1"/>
    <property type="match status" value="1"/>
</dbReference>
<keyword evidence="7" id="KW-1185">Reference proteome</keyword>
<feature type="repeat" description="RCC1" evidence="3">
    <location>
        <begin position="1"/>
        <end position="45"/>
    </location>
</feature>
<reference evidence="7" key="1">
    <citation type="submission" date="2016-05" db="EMBL/GenBank/DDBJ databases">
        <title>Comparative genomics of biotechnologically important yeasts.</title>
        <authorList>
            <consortium name="DOE Joint Genome Institute"/>
            <person name="Riley R."/>
            <person name="Haridas S."/>
            <person name="Wolfe K.H."/>
            <person name="Lopes M.R."/>
            <person name="Hittinger C.T."/>
            <person name="Goker M."/>
            <person name="Salamov A."/>
            <person name="Wisecaver J."/>
            <person name="Long T.M."/>
            <person name="Aerts A.L."/>
            <person name="Barry K."/>
            <person name="Choi C."/>
            <person name="Clum A."/>
            <person name="Coughlan A.Y."/>
            <person name="Deshpande S."/>
            <person name="Douglass A.P."/>
            <person name="Hanson S.J."/>
            <person name="Klenk H.-P."/>
            <person name="Labutti K."/>
            <person name="Lapidus A."/>
            <person name="Lindquist E."/>
            <person name="Lipzen A."/>
            <person name="Meier-Kolthoff J.P."/>
            <person name="Ohm R.A."/>
            <person name="Otillar R.P."/>
            <person name="Pangilinan J."/>
            <person name="Peng Y."/>
            <person name="Rokas A."/>
            <person name="Rosa C.A."/>
            <person name="Scheuner C."/>
            <person name="Sibirny A.A."/>
            <person name="Slot J.C."/>
            <person name="Stielow J.B."/>
            <person name="Sun H."/>
            <person name="Kurtzman C.P."/>
            <person name="Blackwell M."/>
            <person name="Grigoriev I.V."/>
            <person name="Jeffries T.W."/>
        </authorList>
    </citation>
    <scope>NUCLEOTIDE SEQUENCE [LARGE SCALE GENOMIC DNA]</scope>
    <source>
        <strain evidence="7">DSM 1968</strain>
    </source>
</reference>
<evidence type="ECO:0000313" key="7">
    <source>
        <dbReference type="Proteomes" id="UP000095038"/>
    </source>
</evidence>
<feature type="compositionally biased region" description="Acidic residues" evidence="4">
    <location>
        <begin position="74"/>
        <end position="87"/>
    </location>
</feature>
<protein>
    <submittedName>
        <fullName evidence="6">RCC1/BLIP-II protein</fullName>
    </submittedName>
</protein>
<sequence>MSELGLGPKVKEVKRPRLNPFLLTDKVGVVDFVAGGMHSLALDKNNQLWSWGTNDSGVLGRDTSGKEKLRDIEEGSDSEDEIGELNESESTPGLVQELPYDPKVFPDIKIVQLAATDNLSAILYSTGEVFAWGTFRCNEGVLGFSEDIKIQTRPTKISELKDIVKLSSGKDHIIALSTSGHVFGWGNGQQYQLARKVLERTRLKTLRPASLGIKNIVNIGSGESHSFAIDKKGDVYSWGLNQFGQCGTEEELEDNSVVMIPTKVDELSGKDIIEIVGGEHHSLALSKDGSVYVFGRYDLKEIGIKKDKLPEYSYKSKGGIVRAVPLPTKLEDVPKFRKVTAGSHHSFGISEDGVLFSWGFCDTYAVGLGPLEEDVEVPTRIANTATKDHDIQLISAGGQFSISGGLKLSDEEAEKREDKYED</sequence>
<dbReference type="GO" id="GO:0016973">
    <property type="term" value="P:poly(A)+ mRNA export from nucleus"/>
    <property type="evidence" value="ECO:0007669"/>
    <property type="project" value="EnsemblFungi"/>
</dbReference>
<dbReference type="PANTHER" id="PTHR45982">
    <property type="entry name" value="REGULATOR OF CHROMOSOME CONDENSATION"/>
    <property type="match status" value="1"/>
</dbReference>
<evidence type="ECO:0000256" key="2">
    <source>
        <dbReference type="ARBA" id="ARBA00022737"/>
    </source>
</evidence>
<dbReference type="GO" id="GO:0006997">
    <property type="term" value="P:nucleus organization"/>
    <property type="evidence" value="ECO:0007669"/>
    <property type="project" value="EnsemblFungi"/>
</dbReference>
<dbReference type="GO" id="GO:0000785">
    <property type="term" value="C:chromatin"/>
    <property type="evidence" value="ECO:0007669"/>
    <property type="project" value="EnsemblFungi"/>
</dbReference>
<evidence type="ECO:0000256" key="4">
    <source>
        <dbReference type="SAM" id="MobiDB-lite"/>
    </source>
</evidence>
<name>A0A1D2VMG4_9ASCO</name>
<dbReference type="PROSITE" id="PS50012">
    <property type="entry name" value="RCC1_3"/>
    <property type="match status" value="7"/>
</dbReference>
<dbReference type="GO" id="GO:0005634">
    <property type="term" value="C:nucleus"/>
    <property type="evidence" value="ECO:0007669"/>
    <property type="project" value="EnsemblFungi"/>
</dbReference>
<feature type="repeat" description="RCC1" evidence="3">
    <location>
        <begin position="289"/>
        <end position="352"/>
    </location>
</feature>
<proteinExistence type="predicted"/>
<dbReference type="InterPro" id="IPR051553">
    <property type="entry name" value="Ran_GTPase-activating"/>
</dbReference>
<dbReference type="InParanoid" id="A0A1D2VMG4"/>
<feature type="domain" description="RCC1-like" evidence="5">
    <location>
        <begin position="2"/>
        <end position="402"/>
    </location>
</feature>
<dbReference type="InterPro" id="IPR000408">
    <property type="entry name" value="Reg_chr_condens"/>
</dbReference>
<dbReference type="AlphaFoldDB" id="A0A1D2VMG4"/>